<evidence type="ECO:0000313" key="3">
    <source>
        <dbReference type="Proteomes" id="UP000235392"/>
    </source>
</evidence>
<evidence type="ECO:0000313" key="2">
    <source>
        <dbReference type="EMBL" id="PLW48045.1"/>
    </source>
</evidence>
<proteinExistence type="predicted"/>
<dbReference type="EMBL" id="PGCI01000026">
    <property type="protein sequence ID" value="PLW48045.1"/>
    <property type="molecule type" value="Genomic_DNA"/>
</dbReference>
<feature type="compositionally biased region" description="Polar residues" evidence="1">
    <location>
        <begin position="1"/>
        <end position="20"/>
    </location>
</feature>
<sequence>MGPAPLQSSCKVTTPGQSRPSAVARTRRQLPSPRREPVDSLGLYVRLYRLCGAFLKKNLVRGCPPTAQEKWDWLYISLSHPPGGHE</sequence>
<name>A0A2N5VDH1_9BASI</name>
<dbReference type="Proteomes" id="UP000235392">
    <property type="component" value="Unassembled WGS sequence"/>
</dbReference>
<gene>
    <name evidence="2" type="ORF">PCASD_03536</name>
</gene>
<protein>
    <submittedName>
        <fullName evidence="2">Uncharacterized protein</fullName>
    </submittedName>
</protein>
<evidence type="ECO:0000256" key="1">
    <source>
        <dbReference type="SAM" id="MobiDB-lite"/>
    </source>
</evidence>
<feature type="region of interest" description="Disordered" evidence="1">
    <location>
        <begin position="1"/>
        <end position="37"/>
    </location>
</feature>
<comment type="caution">
    <text evidence="2">The sequence shown here is derived from an EMBL/GenBank/DDBJ whole genome shotgun (WGS) entry which is preliminary data.</text>
</comment>
<reference evidence="2 3" key="1">
    <citation type="submission" date="2017-11" db="EMBL/GenBank/DDBJ databases">
        <title>De novo assembly and phasing of dikaryotic genomes from two isolates of Puccinia coronata f. sp. avenae, the causal agent of oat crown rust.</title>
        <authorList>
            <person name="Miller M.E."/>
            <person name="Zhang Y."/>
            <person name="Omidvar V."/>
            <person name="Sperschneider J."/>
            <person name="Schwessinger B."/>
            <person name="Raley C."/>
            <person name="Palmer J.M."/>
            <person name="Garnica D."/>
            <person name="Upadhyaya N."/>
            <person name="Rathjen J."/>
            <person name="Taylor J.M."/>
            <person name="Park R.F."/>
            <person name="Dodds P.N."/>
            <person name="Hirsch C.D."/>
            <person name="Kianian S.F."/>
            <person name="Figueroa M."/>
        </authorList>
    </citation>
    <scope>NUCLEOTIDE SEQUENCE [LARGE SCALE GENOMIC DNA]</scope>
    <source>
        <strain evidence="2">12SD80</strain>
    </source>
</reference>
<dbReference type="AlphaFoldDB" id="A0A2N5VDH1"/>
<organism evidence="2 3">
    <name type="scientific">Puccinia coronata f. sp. avenae</name>
    <dbReference type="NCBI Taxonomy" id="200324"/>
    <lineage>
        <taxon>Eukaryota</taxon>
        <taxon>Fungi</taxon>
        <taxon>Dikarya</taxon>
        <taxon>Basidiomycota</taxon>
        <taxon>Pucciniomycotina</taxon>
        <taxon>Pucciniomycetes</taxon>
        <taxon>Pucciniales</taxon>
        <taxon>Pucciniaceae</taxon>
        <taxon>Puccinia</taxon>
    </lineage>
</organism>
<accession>A0A2N5VDH1</accession>